<comment type="caution">
    <text evidence="5">The sequence shown here is derived from an EMBL/GenBank/DDBJ whole genome shotgun (WGS) entry which is preliminary data.</text>
</comment>
<dbReference type="EMBL" id="LCUC01000260">
    <property type="protein sequence ID" value="KKY33077.1"/>
    <property type="molecule type" value="Genomic_DNA"/>
</dbReference>
<keyword evidence="3" id="KW-0436">Ligase</keyword>
<organism evidence="5 6">
    <name type="scientific">Diaporthe ampelina</name>
    <dbReference type="NCBI Taxonomy" id="1214573"/>
    <lineage>
        <taxon>Eukaryota</taxon>
        <taxon>Fungi</taxon>
        <taxon>Dikarya</taxon>
        <taxon>Ascomycota</taxon>
        <taxon>Pezizomycotina</taxon>
        <taxon>Sordariomycetes</taxon>
        <taxon>Sordariomycetidae</taxon>
        <taxon>Diaporthales</taxon>
        <taxon>Diaporthaceae</taxon>
        <taxon>Diaporthe</taxon>
    </lineage>
</organism>
<dbReference type="STRING" id="1214573.A0A0G2FEU9"/>
<feature type="domain" description="Carrier" evidence="4">
    <location>
        <begin position="1"/>
        <end position="63"/>
    </location>
</feature>
<dbReference type="GO" id="GO:0044550">
    <property type="term" value="P:secondary metabolite biosynthetic process"/>
    <property type="evidence" value="ECO:0007669"/>
    <property type="project" value="TreeGrafter"/>
</dbReference>
<keyword evidence="2" id="KW-0597">Phosphoprotein</keyword>
<dbReference type="PROSITE" id="PS00012">
    <property type="entry name" value="PHOSPHOPANTETHEINE"/>
    <property type="match status" value="1"/>
</dbReference>
<evidence type="ECO:0000256" key="1">
    <source>
        <dbReference type="ARBA" id="ARBA00022450"/>
    </source>
</evidence>
<dbReference type="SUPFAM" id="SSF47336">
    <property type="entry name" value="ACP-like"/>
    <property type="match status" value="1"/>
</dbReference>
<dbReference type="OrthoDB" id="416786at2759"/>
<dbReference type="Pfam" id="PF00668">
    <property type="entry name" value="Condensation"/>
    <property type="match status" value="1"/>
</dbReference>
<dbReference type="InterPro" id="IPR009081">
    <property type="entry name" value="PP-bd_ACP"/>
</dbReference>
<accession>A0A0G2FEU9</accession>
<evidence type="ECO:0000313" key="6">
    <source>
        <dbReference type="Proteomes" id="UP000034680"/>
    </source>
</evidence>
<dbReference type="PROSITE" id="PS50075">
    <property type="entry name" value="CARRIER"/>
    <property type="match status" value="1"/>
</dbReference>
<evidence type="ECO:0000256" key="2">
    <source>
        <dbReference type="ARBA" id="ARBA00022553"/>
    </source>
</evidence>
<dbReference type="Proteomes" id="UP000034680">
    <property type="component" value="Unassembled WGS sequence"/>
</dbReference>
<dbReference type="InterPro" id="IPR006162">
    <property type="entry name" value="Ppantetheine_attach_site"/>
</dbReference>
<dbReference type="InterPro" id="IPR036736">
    <property type="entry name" value="ACP-like_sf"/>
</dbReference>
<reference evidence="5 6" key="1">
    <citation type="submission" date="2015-05" db="EMBL/GenBank/DDBJ databases">
        <title>Distinctive expansion of gene families associated with plant cell wall degradation and secondary metabolism in the genomes of grapevine trunk pathogens.</title>
        <authorList>
            <person name="Lawrence D.P."/>
            <person name="Travadon R."/>
            <person name="Rolshausen P.E."/>
            <person name="Baumgartner K."/>
        </authorList>
    </citation>
    <scope>NUCLEOTIDE SEQUENCE [LARGE SCALE GENOMIC DNA]</scope>
    <source>
        <strain evidence="5">DA912</strain>
    </source>
</reference>
<dbReference type="PANTHER" id="PTHR45527:SF12">
    <property type="entry name" value="NONRIBOSOMAL PEPTIDE SYNTHETASE IVOA"/>
    <property type="match status" value="1"/>
</dbReference>
<dbReference type="SUPFAM" id="SSF52777">
    <property type="entry name" value="CoA-dependent acyltransferases"/>
    <property type="match status" value="1"/>
</dbReference>
<dbReference type="GO" id="GO:0031177">
    <property type="term" value="F:phosphopantetheine binding"/>
    <property type="evidence" value="ECO:0007669"/>
    <property type="project" value="TreeGrafter"/>
</dbReference>
<keyword evidence="6" id="KW-1185">Reference proteome</keyword>
<proteinExistence type="predicted"/>
<dbReference type="Pfam" id="PF00550">
    <property type="entry name" value="PP-binding"/>
    <property type="match status" value="1"/>
</dbReference>
<reference evidence="5 6" key="2">
    <citation type="submission" date="2015-05" db="EMBL/GenBank/DDBJ databases">
        <authorList>
            <person name="Morales-Cruz A."/>
            <person name="Amrine K.C."/>
            <person name="Cantu D."/>
        </authorList>
    </citation>
    <scope>NUCLEOTIDE SEQUENCE [LARGE SCALE GENOMIC DNA]</scope>
    <source>
        <strain evidence="5">DA912</strain>
    </source>
</reference>
<dbReference type="GO" id="GO:0043041">
    <property type="term" value="P:amino acid activation for nonribosomal peptide biosynthetic process"/>
    <property type="evidence" value="ECO:0007669"/>
    <property type="project" value="TreeGrafter"/>
</dbReference>
<evidence type="ECO:0000313" key="5">
    <source>
        <dbReference type="EMBL" id="KKY33077.1"/>
    </source>
</evidence>
<dbReference type="AlphaFoldDB" id="A0A0G2FEU9"/>
<dbReference type="GO" id="GO:0005737">
    <property type="term" value="C:cytoplasm"/>
    <property type="evidence" value="ECO:0007669"/>
    <property type="project" value="TreeGrafter"/>
</dbReference>
<dbReference type="Gene3D" id="1.10.1200.10">
    <property type="entry name" value="ACP-like"/>
    <property type="match status" value="1"/>
</dbReference>
<sequence length="647" mass="71508">MALAELDEPSITQSTTLLELGLDSIDTIKLSARLRRAGIVLSNSELIKGQCIENFVDMLQTNENKSNGIHDSGYSSDVEDSSTSLKAYLTKHGRDLSNVELVLPPTPLQDSMVSEMEAKEFWSDYVAGAVPVMFPSHGRKEPVIRVNRAEAPLPVKTSALKDFCKRHAVSQQVVAQACWAIVLATHCKSLDVIFGVVLSGRDTEASEAMLFPTMNTVPVRAVLYGSVSTFLRYMQDNMNGVSQFQNYPLRKIQVLIQDRRSSLFNTLFIMQKSGIETTGETQAGTRQPLMKSIDSSSAIDYPVCVEMEVSGENLVWRTACDDGYLSAGGTNHLLEELQHVLKYLIDSPEKGVLQFSDDGVSVCGLPVFKPQRTTVSHQEPELENSGDVLEDEWSGVEVTIRQVLASMSGIEEASIRKSHSLYHLGLDSISAIKNKQGAVFFPEFRYRLSGIADRNTIESTWTGLVERTPALRTIFLSTGRRSTPMLQVILLKTSPLENPLPQDFDIAEAASAIQRDIFEVSRQENVNTGMWEIKDWTGVMIDSFVNFLSLPEGESSKGKDQGGVELEFDPFDEAKSREEDESTAVNPEQVPWLEKNAVTDAYPDAVDIEASMQEKGVMDIGVFGSHGRLGERGADDLVRMIVDMLSL</sequence>
<keyword evidence="1" id="KW-0596">Phosphopantetheine</keyword>
<gene>
    <name evidence="5" type="ORF">UCDDA912_g06960</name>
</gene>
<evidence type="ECO:0000259" key="4">
    <source>
        <dbReference type="PROSITE" id="PS50075"/>
    </source>
</evidence>
<protein>
    <submittedName>
        <fullName evidence="5">Putative non-ribosomal peptide synthetase</fullName>
    </submittedName>
</protein>
<name>A0A0G2FEU9_9PEZI</name>
<dbReference type="PANTHER" id="PTHR45527">
    <property type="entry name" value="NONRIBOSOMAL PEPTIDE SYNTHETASE"/>
    <property type="match status" value="1"/>
</dbReference>
<dbReference type="GO" id="GO:0016874">
    <property type="term" value="F:ligase activity"/>
    <property type="evidence" value="ECO:0007669"/>
    <property type="project" value="UniProtKB-KW"/>
</dbReference>
<evidence type="ECO:0000256" key="3">
    <source>
        <dbReference type="ARBA" id="ARBA00022598"/>
    </source>
</evidence>
<dbReference type="Gene3D" id="3.30.559.30">
    <property type="entry name" value="Nonribosomal peptide synthetase, condensation domain"/>
    <property type="match status" value="1"/>
</dbReference>
<dbReference type="InterPro" id="IPR001242">
    <property type="entry name" value="Condensation_dom"/>
</dbReference>